<dbReference type="Proteomes" id="UP000597877">
    <property type="component" value="Unassembled WGS sequence"/>
</dbReference>
<dbReference type="InterPro" id="IPR029052">
    <property type="entry name" value="Metallo-depent_PP-like"/>
</dbReference>
<protein>
    <submittedName>
        <fullName evidence="2">Metallophosphoesterase</fullName>
    </submittedName>
</protein>
<feature type="domain" description="Rhodanese" evidence="1">
    <location>
        <begin position="13"/>
        <end position="84"/>
    </location>
</feature>
<reference evidence="2 3" key="1">
    <citation type="submission" date="2020-08" db="EMBL/GenBank/DDBJ databases">
        <title>Genome public.</title>
        <authorList>
            <person name="Liu C."/>
            <person name="Sun Q."/>
        </authorList>
    </citation>
    <scope>NUCLEOTIDE SEQUENCE [LARGE SCALE GENOMIC DNA]</scope>
    <source>
        <strain evidence="2 3">BX4</strain>
    </source>
</reference>
<dbReference type="PANTHER" id="PTHR42850">
    <property type="entry name" value="METALLOPHOSPHOESTERASE"/>
    <property type="match status" value="1"/>
</dbReference>
<dbReference type="RefSeq" id="WP_118589419.1">
    <property type="nucleotide sequence ID" value="NZ_JACOOZ010000004.1"/>
</dbReference>
<dbReference type="Pfam" id="PF00149">
    <property type="entry name" value="Metallophos"/>
    <property type="match status" value="1"/>
</dbReference>
<dbReference type="PANTHER" id="PTHR42850:SF4">
    <property type="entry name" value="ZINC-DEPENDENT ENDOPOLYPHOSPHATASE"/>
    <property type="match status" value="1"/>
</dbReference>
<dbReference type="InterPro" id="IPR004843">
    <property type="entry name" value="Calcineurin-like_PHP"/>
</dbReference>
<keyword evidence="3" id="KW-1185">Reference proteome</keyword>
<name>A0ABR7F1V5_9FIRM</name>
<dbReference type="InterPro" id="IPR001763">
    <property type="entry name" value="Rhodanese-like_dom"/>
</dbReference>
<proteinExistence type="predicted"/>
<dbReference type="InterPro" id="IPR050126">
    <property type="entry name" value="Ap4A_hydrolase"/>
</dbReference>
<dbReference type="PRINTS" id="PR00114">
    <property type="entry name" value="STPHPHTASE"/>
</dbReference>
<comment type="caution">
    <text evidence="2">The sequence shown here is derived from an EMBL/GenBank/DDBJ whole genome shotgun (WGS) entry which is preliminary data.</text>
</comment>
<gene>
    <name evidence="2" type="ORF">H8S00_06350</name>
</gene>
<dbReference type="EMBL" id="JACOOZ010000004">
    <property type="protein sequence ID" value="MBC5667599.1"/>
    <property type="molecule type" value="Genomic_DNA"/>
</dbReference>
<evidence type="ECO:0000259" key="1">
    <source>
        <dbReference type="PROSITE" id="PS50206"/>
    </source>
</evidence>
<dbReference type="PROSITE" id="PS50206">
    <property type="entry name" value="RHODANESE_3"/>
    <property type="match status" value="1"/>
</dbReference>
<evidence type="ECO:0000313" key="2">
    <source>
        <dbReference type="EMBL" id="MBC5667599.1"/>
    </source>
</evidence>
<organism evidence="2 3">
    <name type="scientific">Eubacterium segne</name>
    <dbReference type="NCBI Taxonomy" id="2763045"/>
    <lineage>
        <taxon>Bacteria</taxon>
        <taxon>Bacillati</taxon>
        <taxon>Bacillota</taxon>
        <taxon>Clostridia</taxon>
        <taxon>Eubacteriales</taxon>
        <taxon>Eubacteriaceae</taxon>
        <taxon>Eubacterium</taxon>
    </lineage>
</organism>
<evidence type="ECO:0000313" key="3">
    <source>
        <dbReference type="Proteomes" id="UP000597877"/>
    </source>
</evidence>
<sequence>MIYAMSDIHGQYELFEKRIEQLRPLLEDNDSKLILLGDFIDRGNRSFDCLKLAFELEQEFGRNKVVVLKGNHEVWFEEFLFLNEDVWLEEDKDFLTSGTFLTKEQFKELDVLPNREVRIEYVKKCIKEDHKELLVWMKKLRLFYETDTQIFVHAGVDEDIPEEEAEWCTIGTPDYVMTGKFPPSVGHFYKDIIAGHVAASHLARDLSFSGIFFDGESHYYIDGSAAKFRRVLCLAYDEKEKKYYQFDEDGKLKEIKGYRYGS</sequence>
<dbReference type="InterPro" id="IPR006186">
    <property type="entry name" value="Ser/Thr-sp_prot-phosphatase"/>
</dbReference>
<dbReference type="SUPFAM" id="SSF56300">
    <property type="entry name" value="Metallo-dependent phosphatases"/>
    <property type="match status" value="1"/>
</dbReference>
<accession>A0ABR7F1V5</accession>
<dbReference type="Gene3D" id="3.60.21.10">
    <property type="match status" value="1"/>
</dbReference>